<dbReference type="AlphaFoldDB" id="A0A150FPV9"/>
<dbReference type="OrthoDB" id="9758307at2"/>
<dbReference type="PANTHER" id="PTHR42792">
    <property type="entry name" value="FLAGELLIN"/>
    <property type="match status" value="1"/>
</dbReference>
<dbReference type="NCBIfam" id="TIGR02550">
    <property type="entry name" value="flagell_flgL"/>
    <property type="match status" value="1"/>
</dbReference>
<dbReference type="InterPro" id="IPR013384">
    <property type="entry name" value="Flagell_FlgL"/>
</dbReference>
<dbReference type="EMBL" id="LSFY01000001">
    <property type="protein sequence ID" value="KXZ39060.1"/>
    <property type="molecule type" value="Genomic_DNA"/>
</dbReference>
<keyword evidence="5" id="KW-1185">Reference proteome</keyword>
<dbReference type="PRINTS" id="PR00207">
    <property type="entry name" value="FLAGELLIN"/>
</dbReference>
<protein>
    <submittedName>
        <fullName evidence="2 3">Flagellar hook-associated protein 3</fullName>
    </submittedName>
</protein>
<organism evidence="2 4">
    <name type="scientific">Alkalithermobacter thermoalcaliphilus JW-YL-7 = DSM 7308</name>
    <dbReference type="NCBI Taxonomy" id="1121328"/>
    <lineage>
        <taxon>Bacteria</taxon>
        <taxon>Bacillati</taxon>
        <taxon>Bacillota</taxon>
        <taxon>Clostridia</taxon>
        <taxon>Peptostreptococcales</taxon>
        <taxon>Tepidibacteraceae</taxon>
        <taxon>Alkalithermobacter</taxon>
    </lineage>
</organism>
<dbReference type="Proteomes" id="UP000092605">
    <property type="component" value="Unassembled WGS sequence"/>
</dbReference>
<keyword evidence="2" id="KW-0966">Cell projection</keyword>
<comment type="caution">
    <text evidence="2">The sequence shown here is derived from an EMBL/GenBank/DDBJ whole genome shotgun (WGS) entry which is preliminary data.</text>
</comment>
<evidence type="ECO:0000313" key="3">
    <source>
        <dbReference type="EMBL" id="SHL05874.1"/>
    </source>
</evidence>
<dbReference type="GO" id="GO:0071973">
    <property type="term" value="P:bacterial-type flagellum-dependent cell motility"/>
    <property type="evidence" value="ECO:0007669"/>
    <property type="project" value="InterPro"/>
</dbReference>
<sequence length="303" mass="34419">MRITNSMMINRMTMNMSNNLKRMSKVQHDLASGVKIHRPSDDPILVSRTLKIRTDISQNDQFNRNVSDAYSVLEKTEHSLNEINSVLQRIRELTVQASNGTMTPDDLDKIKAEVVQLKDHLIRCGNDTYVGRHIFSGYSTEEKLLNEDGSINSKIDYNKLKDQHIEYQVGISATVKVNLTGIEVFGDIQEEGKPKLISDIDKLIKRLEQGDNEQVSKSIQDIDDNISNILRLKGDVGARISTIEVIRNRIEDTKINFTKLLSETEDTDMGEAIMYLNMYESVYKASLAIGARIIQPTLVDFLR</sequence>
<dbReference type="SUPFAM" id="SSF64518">
    <property type="entry name" value="Phase 1 flagellin"/>
    <property type="match status" value="1"/>
</dbReference>
<proteinExistence type="predicted"/>
<evidence type="ECO:0000313" key="2">
    <source>
        <dbReference type="EMBL" id="KXZ39060.1"/>
    </source>
</evidence>
<dbReference type="GO" id="GO:0005198">
    <property type="term" value="F:structural molecule activity"/>
    <property type="evidence" value="ECO:0007669"/>
    <property type="project" value="InterPro"/>
</dbReference>
<dbReference type="PATRIC" id="fig|1121328.3.peg.133"/>
<evidence type="ECO:0000313" key="4">
    <source>
        <dbReference type="Proteomes" id="UP000092605"/>
    </source>
</evidence>
<dbReference type="PANTHER" id="PTHR42792:SF1">
    <property type="entry name" value="FLAGELLAR HOOK-ASSOCIATED PROTEIN 3"/>
    <property type="match status" value="1"/>
</dbReference>
<reference evidence="2 4" key="1">
    <citation type="submission" date="2016-02" db="EMBL/GenBank/DDBJ databases">
        <title>Draft genome sequence for Clostridium paradoxum JW-YL-7.</title>
        <authorList>
            <person name="Utturkar S.M."/>
            <person name="Lancaster A."/>
            <person name="Poole F.L."/>
            <person name="Adams M.W."/>
            <person name="Brown S.D."/>
        </authorList>
    </citation>
    <scope>NUCLEOTIDE SEQUENCE [LARGE SCALE GENOMIC DNA]</scope>
    <source>
        <strain evidence="2 4">JW-YL-7</strain>
    </source>
</reference>
<dbReference type="Proteomes" id="UP000323392">
    <property type="component" value="Unassembled WGS sequence"/>
</dbReference>
<dbReference type="InterPro" id="IPR001492">
    <property type="entry name" value="Flagellin"/>
</dbReference>
<dbReference type="STRING" id="1121328.JWYL7_0135"/>
<feature type="domain" description="Flagellin N-terminal" evidence="1">
    <location>
        <begin position="4"/>
        <end position="140"/>
    </location>
</feature>
<dbReference type="Gene3D" id="1.20.1330.10">
    <property type="entry name" value="f41 fragment of flagellin, N-terminal domain"/>
    <property type="match status" value="1"/>
</dbReference>
<dbReference type="EMBL" id="FRBG01000010">
    <property type="protein sequence ID" value="SHL05874.1"/>
    <property type="molecule type" value="Genomic_DNA"/>
</dbReference>
<evidence type="ECO:0000259" key="1">
    <source>
        <dbReference type="Pfam" id="PF00669"/>
    </source>
</evidence>
<gene>
    <name evidence="2" type="ORF">JWYL7_0135</name>
    <name evidence="3" type="ORF">SAMN05661008_01380</name>
</gene>
<accession>A0A150FPV9</accession>
<keyword evidence="2" id="KW-0282">Flagellum</keyword>
<dbReference type="RefSeq" id="WP_066067568.1">
    <property type="nucleotide sequence ID" value="NZ_FRBG01000010.1"/>
</dbReference>
<reference evidence="3 5" key="2">
    <citation type="submission" date="2016-11" db="EMBL/GenBank/DDBJ databases">
        <authorList>
            <person name="Varghese N."/>
            <person name="Submissions S."/>
        </authorList>
    </citation>
    <scope>NUCLEOTIDE SEQUENCE [LARGE SCALE GENOMIC DNA]</scope>
    <source>
        <strain evidence="3 5">DSM 7308</strain>
    </source>
</reference>
<evidence type="ECO:0000313" key="5">
    <source>
        <dbReference type="Proteomes" id="UP000323392"/>
    </source>
</evidence>
<dbReference type="Pfam" id="PF00669">
    <property type="entry name" value="Flagellin_N"/>
    <property type="match status" value="1"/>
</dbReference>
<dbReference type="InterPro" id="IPR001029">
    <property type="entry name" value="Flagellin_N"/>
</dbReference>
<keyword evidence="2" id="KW-0969">Cilium</keyword>
<name>A0A150FPV9_CLOPD</name>
<dbReference type="GO" id="GO:0009424">
    <property type="term" value="C:bacterial-type flagellum hook"/>
    <property type="evidence" value="ECO:0007669"/>
    <property type="project" value="InterPro"/>
</dbReference>